<dbReference type="AlphaFoldDB" id="A0A1Y4T3C5"/>
<evidence type="ECO:0000256" key="1">
    <source>
        <dbReference type="ARBA" id="ARBA00000085"/>
    </source>
</evidence>
<dbReference type="GO" id="GO:0005886">
    <property type="term" value="C:plasma membrane"/>
    <property type="evidence" value="ECO:0007669"/>
    <property type="project" value="TreeGrafter"/>
</dbReference>
<evidence type="ECO:0000256" key="6">
    <source>
        <dbReference type="ARBA" id="ARBA00022777"/>
    </source>
</evidence>
<evidence type="ECO:0000256" key="5">
    <source>
        <dbReference type="ARBA" id="ARBA00022679"/>
    </source>
</evidence>
<keyword evidence="7" id="KW-0902">Two-component regulatory system</keyword>
<evidence type="ECO:0000256" key="7">
    <source>
        <dbReference type="ARBA" id="ARBA00023012"/>
    </source>
</evidence>
<dbReference type="OrthoDB" id="9773956at2"/>
<dbReference type="Gene3D" id="3.30.565.10">
    <property type="entry name" value="Histidine kinase-like ATPase, C-terminal domain"/>
    <property type="match status" value="1"/>
</dbReference>
<dbReference type="InterPro" id="IPR050351">
    <property type="entry name" value="BphY/WalK/GraS-like"/>
</dbReference>
<dbReference type="GO" id="GO:0005524">
    <property type="term" value="F:ATP binding"/>
    <property type="evidence" value="ECO:0007669"/>
    <property type="project" value="UniProtKB-KW"/>
</dbReference>
<evidence type="ECO:0000256" key="3">
    <source>
        <dbReference type="ARBA" id="ARBA00012438"/>
    </source>
</evidence>
<comment type="subcellular location">
    <subcellularLocation>
        <location evidence="2">Membrane</location>
    </subcellularLocation>
</comment>
<dbReference type="GO" id="GO:0004721">
    <property type="term" value="F:phosphoprotein phosphatase activity"/>
    <property type="evidence" value="ECO:0007669"/>
    <property type="project" value="TreeGrafter"/>
</dbReference>
<dbReference type="PANTHER" id="PTHR45453:SF1">
    <property type="entry name" value="PHOSPHATE REGULON SENSOR PROTEIN PHOR"/>
    <property type="match status" value="1"/>
</dbReference>
<evidence type="ECO:0000256" key="4">
    <source>
        <dbReference type="ARBA" id="ARBA00022553"/>
    </source>
</evidence>
<gene>
    <name evidence="9" type="ORF">B5E75_00355</name>
</gene>
<keyword evidence="6" id="KW-0418">Kinase</keyword>
<reference evidence="9 10" key="1">
    <citation type="journal article" date="2018" name="BMC Genomics">
        <title>Whole genome sequencing and function prediction of 133 gut anaerobes isolated from chicken caecum in pure cultures.</title>
        <authorList>
            <person name="Medvecky M."/>
            <person name="Cejkova D."/>
            <person name="Polansky O."/>
            <person name="Karasova D."/>
            <person name="Kubasova T."/>
            <person name="Cizek A."/>
            <person name="Rychlik I."/>
        </authorList>
    </citation>
    <scope>NUCLEOTIDE SEQUENCE [LARGE SCALE GENOMIC DNA]</scope>
    <source>
        <strain evidence="9 10">An13</strain>
    </source>
</reference>
<dbReference type="SUPFAM" id="SSF47384">
    <property type="entry name" value="Homodimeric domain of signal transducing histidine kinase"/>
    <property type="match status" value="1"/>
</dbReference>
<dbReference type="EMBL" id="NFLJ01000001">
    <property type="protein sequence ID" value="OUQ36624.1"/>
    <property type="molecule type" value="Genomic_DNA"/>
</dbReference>
<dbReference type="InterPro" id="IPR036097">
    <property type="entry name" value="HisK_dim/P_sf"/>
</dbReference>
<dbReference type="Pfam" id="PF02518">
    <property type="entry name" value="HATPase_c"/>
    <property type="match status" value="1"/>
</dbReference>
<dbReference type="PROSITE" id="PS50109">
    <property type="entry name" value="HIS_KIN"/>
    <property type="match status" value="1"/>
</dbReference>
<sequence>MMYIIIFLLCCIIGGLCFYIYKQNKKIIFISKQINDILFHHNDFYIQKYKEGNLSILESDICKLINKIYEQNHLLENEKLILKEYLEDISHQMKTPLTALNLIHERLNKAEGNEKRQLLKEEKKLLDKIEWLVMSLLKMAQLDAQTVTFHQESITQKDFVLQLLNPFEIQIDMKDIQLQINIQESDIFKCDILWTLEALSNILKNCIEHVEQNGIIHIEMNQNPLYDEIIIQDNGCGIDQEDLKHLFERFYKGKNSKNDSVGIGLALSLMIVEKQNGTIQVENTYPGTKFTIHLYKENV</sequence>
<dbReference type="CDD" id="cd00075">
    <property type="entry name" value="HATPase"/>
    <property type="match status" value="1"/>
</dbReference>
<feature type="domain" description="Histidine kinase" evidence="8">
    <location>
        <begin position="88"/>
        <end position="298"/>
    </location>
</feature>
<protein>
    <recommendedName>
        <fullName evidence="3">histidine kinase</fullName>
        <ecNumber evidence="3">2.7.13.3</ecNumber>
    </recommendedName>
</protein>
<dbReference type="PRINTS" id="PR00344">
    <property type="entry name" value="BCTRLSENSOR"/>
</dbReference>
<dbReference type="InterPro" id="IPR004358">
    <property type="entry name" value="Sig_transdc_His_kin-like_C"/>
</dbReference>
<keyword evidence="10" id="KW-1185">Reference proteome</keyword>
<keyword evidence="5" id="KW-0808">Transferase</keyword>
<comment type="caution">
    <text evidence="9">The sequence shown here is derived from an EMBL/GenBank/DDBJ whole genome shotgun (WGS) entry which is preliminary data.</text>
</comment>
<dbReference type="CDD" id="cd00082">
    <property type="entry name" value="HisKA"/>
    <property type="match status" value="1"/>
</dbReference>
<keyword evidence="9" id="KW-0547">Nucleotide-binding</keyword>
<dbReference type="PANTHER" id="PTHR45453">
    <property type="entry name" value="PHOSPHATE REGULON SENSOR PROTEIN PHOR"/>
    <property type="match status" value="1"/>
</dbReference>
<dbReference type="GO" id="GO:0016036">
    <property type="term" value="P:cellular response to phosphate starvation"/>
    <property type="evidence" value="ECO:0007669"/>
    <property type="project" value="TreeGrafter"/>
</dbReference>
<dbReference type="InterPro" id="IPR003661">
    <property type="entry name" value="HisK_dim/P_dom"/>
</dbReference>
<dbReference type="GO" id="GO:0000155">
    <property type="term" value="F:phosphorelay sensor kinase activity"/>
    <property type="evidence" value="ECO:0007669"/>
    <property type="project" value="InterPro"/>
</dbReference>
<keyword evidence="9" id="KW-0067">ATP-binding</keyword>
<dbReference type="InterPro" id="IPR005467">
    <property type="entry name" value="His_kinase_dom"/>
</dbReference>
<accession>A0A1Y4T3C5</accession>
<comment type="catalytic activity">
    <reaction evidence="1">
        <text>ATP + protein L-histidine = ADP + protein N-phospho-L-histidine.</text>
        <dbReference type="EC" id="2.7.13.3"/>
    </reaction>
</comment>
<evidence type="ECO:0000313" key="10">
    <source>
        <dbReference type="Proteomes" id="UP000195305"/>
    </source>
</evidence>
<dbReference type="Gene3D" id="1.10.287.130">
    <property type="match status" value="1"/>
</dbReference>
<proteinExistence type="predicted"/>
<keyword evidence="4" id="KW-0597">Phosphoprotein</keyword>
<name>A0A1Y4T3C5_9FIRM</name>
<dbReference type="SUPFAM" id="SSF55874">
    <property type="entry name" value="ATPase domain of HSP90 chaperone/DNA topoisomerase II/histidine kinase"/>
    <property type="match status" value="1"/>
</dbReference>
<dbReference type="Proteomes" id="UP000195305">
    <property type="component" value="Unassembled WGS sequence"/>
</dbReference>
<dbReference type="InterPro" id="IPR036890">
    <property type="entry name" value="HATPase_C_sf"/>
</dbReference>
<dbReference type="SMART" id="SM00387">
    <property type="entry name" value="HATPase_c"/>
    <property type="match status" value="1"/>
</dbReference>
<evidence type="ECO:0000259" key="8">
    <source>
        <dbReference type="PROSITE" id="PS50109"/>
    </source>
</evidence>
<dbReference type="InterPro" id="IPR003594">
    <property type="entry name" value="HATPase_dom"/>
</dbReference>
<evidence type="ECO:0000256" key="2">
    <source>
        <dbReference type="ARBA" id="ARBA00004370"/>
    </source>
</evidence>
<organism evidence="9 10">
    <name type="scientific">Massilimicrobiota timonensis</name>
    <dbReference type="NCBI Taxonomy" id="1776392"/>
    <lineage>
        <taxon>Bacteria</taxon>
        <taxon>Bacillati</taxon>
        <taxon>Bacillota</taxon>
        <taxon>Erysipelotrichia</taxon>
        <taxon>Erysipelotrichales</taxon>
        <taxon>Erysipelotrichaceae</taxon>
        <taxon>Massilimicrobiota</taxon>
    </lineage>
</organism>
<evidence type="ECO:0000313" key="9">
    <source>
        <dbReference type="EMBL" id="OUQ36624.1"/>
    </source>
</evidence>
<dbReference type="EC" id="2.7.13.3" evidence="3"/>